<accession>K5Y4B2</accession>
<protein>
    <submittedName>
        <fullName evidence="1">Uncharacterized protein</fullName>
    </submittedName>
</protein>
<dbReference type="Proteomes" id="UP000006330">
    <property type="component" value="Unassembled WGS sequence"/>
</dbReference>
<reference evidence="1 2" key="1">
    <citation type="submission" date="2012-02" db="EMBL/GenBank/DDBJ databases">
        <title>The Genome Sequence of Parabacteroides goldsteinii CL02T12C30.</title>
        <authorList>
            <consortium name="The Broad Institute Genome Sequencing Platform"/>
            <person name="Earl A."/>
            <person name="Ward D."/>
            <person name="Feldgarden M."/>
            <person name="Gevers D."/>
            <person name="Zitomersky N.L."/>
            <person name="Coyne M.J."/>
            <person name="Comstock L.E."/>
            <person name="Young S.K."/>
            <person name="Zeng Q."/>
            <person name="Gargeya S."/>
            <person name="Fitzgerald M."/>
            <person name="Haas B."/>
            <person name="Abouelleil A."/>
            <person name="Alvarado L."/>
            <person name="Arachchi H.M."/>
            <person name="Berlin A."/>
            <person name="Chapman S.B."/>
            <person name="Gearin G."/>
            <person name="Goldberg J."/>
            <person name="Griggs A."/>
            <person name="Gujja S."/>
            <person name="Hansen M."/>
            <person name="Heiman D."/>
            <person name="Howarth C."/>
            <person name="Larimer J."/>
            <person name="Lui A."/>
            <person name="MacDonald P.J.P."/>
            <person name="McCowen C."/>
            <person name="Montmayeur A."/>
            <person name="Murphy C."/>
            <person name="Neiman D."/>
            <person name="Pearson M."/>
            <person name="Priest M."/>
            <person name="Roberts A."/>
            <person name="Saif S."/>
            <person name="Shea T."/>
            <person name="Sisk P."/>
            <person name="Stolte C."/>
            <person name="Sykes S."/>
            <person name="Wortman J."/>
            <person name="Nusbaum C."/>
            <person name="Birren B."/>
        </authorList>
    </citation>
    <scope>NUCLEOTIDE SEQUENCE [LARGE SCALE GENOMIC DNA]</scope>
    <source>
        <strain evidence="1 2">CL02T12C30</strain>
    </source>
</reference>
<dbReference type="RefSeq" id="WP_007658703.1">
    <property type="nucleotide sequence ID" value="NZ_JH976477.1"/>
</dbReference>
<name>K5Y4B2_9BACT</name>
<gene>
    <name evidence="1" type="ORF">HMPREF1076_04862</name>
</gene>
<evidence type="ECO:0000313" key="2">
    <source>
        <dbReference type="Proteomes" id="UP000006330"/>
    </source>
</evidence>
<comment type="caution">
    <text evidence="1">The sequence shown here is derived from an EMBL/GenBank/DDBJ whole genome shotgun (WGS) entry which is preliminary data.</text>
</comment>
<sequence length="151" mass="18287">MNANDFIEYLTLLKVNSDKDFIPNSEIYIYVDRITLKCSVERFFRVCWRPKTTYLIVIAMYKWKNSNYTNRSYTTLGFFDNLYKPTEIFLKSWKLKSLIFSHEMNVIYNEFKPVPILSYADKEKICSEHYFSIFRFEEILKKFVTSTPHNF</sequence>
<evidence type="ECO:0000313" key="1">
    <source>
        <dbReference type="EMBL" id="EKN07962.1"/>
    </source>
</evidence>
<dbReference type="HOGENOM" id="CLU_1729621_0_0_10"/>
<dbReference type="AlphaFoldDB" id="K5Y4B2"/>
<organism evidence="1 2">
    <name type="scientific">Parabacteroides goldsteinii CL02T12C30</name>
    <dbReference type="NCBI Taxonomy" id="999418"/>
    <lineage>
        <taxon>Bacteria</taxon>
        <taxon>Pseudomonadati</taxon>
        <taxon>Bacteroidota</taxon>
        <taxon>Bacteroidia</taxon>
        <taxon>Bacteroidales</taxon>
        <taxon>Tannerellaceae</taxon>
        <taxon>Parabacteroides</taxon>
    </lineage>
</organism>
<proteinExistence type="predicted"/>
<dbReference type="EMBL" id="AGZO01000038">
    <property type="protein sequence ID" value="EKN07962.1"/>
    <property type="molecule type" value="Genomic_DNA"/>
</dbReference>